<dbReference type="GO" id="GO:0020037">
    <property type="term" value="F:heme binding"/>
    <property type="evidence" value="ECO:0007669"/>
    <property type="project" value="InterPro"/>
</dbReference>
<dbReference type="EMBL" id="KB707549">
    <property type="protein sequence ID" value="EMR61775.1"/>
    <property type="molecule type" value="Genomic_DNA"/>
</dbReference>
<evidence type="ECO:0000313" key="6">
    <source>
        <dbReference type="EMBL" id="EMR61775.1"/>
    </source>
</evidence>
<dbReference type="HOGENOM" id="CLU_466937_0_0_1"/>
<dbReference type="AlphaFoldDB" id="M7T566"/>
<feature type="region of interest" description="Disordered" evidence="5">
    <location>
        <begin position="558"/>
        <end position="584"/>
    </location>
</feature>
<comment type="cofactor">
    <cofactor evidence="4">
        <name>heme</name>
        <dbReference type="ChEBI" id="CHEBI:30413"/>
    </cofactor>
</comment>
<evidence type="ECO:0000313" key="7">
    <source>
        <dbReference type="Proteomes" id="UP000012174"/>
    </source>
</evidence>
<evidence type="ECO:0000256" key="4">
    <source>
        <dbReference type="PIRSR" id="PIRSR602401-1"/>
    </source>
</evidence>
<keyword evidence="1 4" id="KW-0349">Heme</keyword>
<dbReference type="PRINTS" id="PR00385">
    <property type="entry name" value="P450"/>
</dbReference>
<evidence type="ECO:0000256" key="2">
    <source>
        <dbReference type="ARBA" id="ARBA00022723"/>
    </source>
</evidence>
<dbReference type="GO" id="GO:0004497">
    <property type="term" value="F:monooxygenase activity"/>
    <property type="evidence" value="ECO:0007669"/>
    <property type="project" value="InterPro"/>
</dbReference>
<dbReference type="PANTHER" id="PTHR24305:SF222">
    <property type="entry name" value="CYTOCHROME P450 MONOOXYGENASE STCS"/>
    <property type="match status" value="1"/>
</dbReference>
<dbReference type="KEGG" id="ela:UCREL1_11293"/>
<sequence>MIGRIYANDQLATSEEDISLETLISNLTFDVIGAAVMEVQLDAQHIDRSQQGEVIRLFGDLVQTYNDDKNNLPWWIVPFTTMKRNRLARHIDALIKDMIQQKYAELKEEAEGHRSRSIVALSFQHTGELTPKLLSETSDQVRSFLFAGHDTNTSMLQWAFYELSRTPRALKAVRDELDKILGPQTDPGTICATLAQEGEHLLPRMHYVNAVIKETLRLHPPAGTVRMTDPGTGFTVRAPTGEEYNLDGLIMYSCQSIIQRDPAVYGDTADDWVPERWLGEAAKSIPVSAWRPFERGPRSCIGSELANLESRIIIAIVARKYDFIKMGLGESALDKEGLPVLNSKGQYKVKSELYNRPKFDHPTTFALTSREKAQSAKDILSCLHRGASIINRRGSLSVPDCAEALSFLRDGLALAYDDDACDSSSRSPWAQLHLYLGHVARALKRSQVVEDAYAEAASTVSDDFSEQAAAREATANLLYIQKKRNADKRKGGVWDGHQLDPLPPSASRKSRGQRLREFLYDATAWNPEGDLDVQRMAPAAKQKLRLVSKPAARVVLPPYSPTGCDEARSASHRKRSYSHVDGRA</sequence>
<dbReference type="InterPro" id="IPR002401">
    <property type="entry name" value="Cyt_P450_E_grp-I"/>
</dbReference>
<dbReference type="STRING" id="1287681.M7T566"/>
<keyword evidence="2 4" id="KW-0479">Metal-binding</keyword>
<protein>
    <submittedName>
        <fullName evidence="6">Putative cytochrome p450 protein</fullName>
    </submittedName>
</protein>
<name>M7T566_EUTLA</name>
<gene>
    <name evidence="6" type="ORF">UCREL1_11293</name>
</gene>
<dbReference type="InterPro" id="IPR001128">
    <property type="entry name" value="Cyt_P450"/>
</dbReference>
<dbReference type="Pfam" id="PF00067">
    <property type="entry name" value="p450"/>
    <property type="match status" value="1"/>
</dbReference>
<dbReference type="Proteomes" id="UP000012174">
    <property type="component" value="Unassembled WGS sequence"/>
</dbReference>
<evidence type="ECO:0000256" key="5">
    <source>
        <dbReference type="SAM" id="MobiDB-lite"/>
    </source>
</evidence>
<dbReference type="InterPro" id="IPR036396">
    <property type="entry name" value="Cyt_P450_sf"/>
</dbReference>
<dbReference type="Gene3D" id="1.10.630.10">
    <property type="entry name" value="Cytochrome P450"/>
    <property type="match status" value="1"/>
</dbReference>
<dbReference type="GO" id="GO:0016705">
    <property type="term" value="F:oxidoreductase activity, acting on paired donors, with incorporation or reduction of molecular oxygen"/>
    <property type="evidence" value="ECO:0007669"/>
    <property type="project" value="InterPro"/>
</dbReference>
<organism evidence="6 7">
    <name type="scientific">Eutypa lata (strain UCR-EL1)</name>
    <name type="common">Grapevine dieback disease fungus</name>
    <name type="synonym">Eutypa armeniacae</name>
    <dbReference type="NCBI Taxonomy" id="1287681"/>
    <lineage>
        <taxon>Eukaryota</taxon>
        <taxon>Fungi</taxon>
        <taxon>Dikarya</taxon>
        <taxon>Ascomycota</taxon>
        <taxon>Pezizomycotina</taxon>
        <taxon>Sordariomycetes</taxon>
        <taxon>Xylariomycetidae</taxon>
        <taxon>Xylariales</taxon>
        <taxon>Diatrypaceae</taxon>
        <taxon>Eutypa</taxon>
    </lineage>
</organism>
<dbReference type="PRINTS" id="PR00463">
    <property type="entry name" value="EP450I"/>
</dbReference>
<feature type="binding site" description="axial binding residue" evidence="4">
    <location>
        <position position="300"/>
    </location>
    <ligand>
        <name>heme</name>
        <dbReference type="ChEBI" id="CHEBI:30413"/>
    </ligand>
    <ligandPart>
        <name>Fe</name>
        <dbReference type="ChEBI" id="CHEBI:18248"/>
    </ligandPart>
</feature>
<evidence type="ECO:0000256" key="3">
    <source>
        <dbReference type="ARBA" id="ARBA00023004"/>
    </source>
</evidence>
<dbReference type="InterPro" id="IPR050121">
    <property type="entry name" value="Cytochrome_P450_monoxygenase"/>
</dbReference>
<keyword evidence="7" id="KW-1185">Reference proteome</keyword>
<accession>M7T566</accession>
<evidence type="ECO:0000256" key="1">
    <source>
        <dbReference type="ARBA" id="ARBA00022617"/>
    </source>
</evidence>
<dbReference type="eggNOG" id="KOG0157">
    <property type="taxonomic scope" value="Eukaryota"/>
</dbReference>
<dbReference type="GO" id="GO:0005506">
    <property type="term" value="F:iron ion binding"/>
    <property type="evidence" value="ECO:0007669"/>
    <property type="project" value="InterPro"/>
</dbReference>
<reference evidence="7" key="1">
    <citation type="journal article" date="2013" name="Genome Announc.">
        <title>Draft genome sequence of the grapevine dieback fungus Eutypa lata UCR-EL1.</title>
        <authorList>
            <person name="Blanco-Ulate B."/>
            <person name="Rolshausen P.E."/>
            <person name="Cantu D."/>
        </authorList>
    </citation>
    <scope>NUCLEOTIDE SEQUENCE [LARGE SCALE GENOMIC DNA]</scope>
    <source>
        <strain evidence="7">UCR-EL1</strain>
    </source>
</reference>
<feature type="region of interest" description="Disordered" evidence="5">
    <location>
        <begin position="489"/>
        <end position="511"/>
    </location>
</feature>
<dbReference type="SUPFAM" id="SSF48264">
    <property type="entry name" value="Cytochrome P450"/>
    <property type="match status" value="1"/>
</dbReference>
<proteinExistence type="predicted"/>
<keyword evidence="3 4" id="KW-0408">Iron</keyword>
<dbReference type="OrthoDB" id="10029320at2759"/>
<dbReference type="PANTHER" id="PTHR24305">
    <property type="entry name" value="CYTOCHROME P450"/>
    <property type="match status" value="1"/>
</dbReference>